<evidence type="ECO:0000256" key="5">
    <source>
        <dbReference type="ARBA" id="ARBA00022737"/>
    </source>
</evidence>
<dbReference type="PROSITE" id="PS51698">
    <property type="entry name" value="U_BOX"/>
    <property type="match status" value="1"/>
</dbReference>
<evidence type="ECO:0000313" key="10">
    <source>
        <dbReference type="Proteomes" id="UP001293593"/>
    </source>
</evidence>
<evidence type="ECO:0000313" key="9">
    <source>
        <dbReference type="EMBL" id="KAK4268906.1"/>
    </source>
</evidence>
<dbReference type="GO" id="GO:0061630">
    <property type="term" value="F:ubiquitin protein ligase activity"/>
    <property type="evidence" value="ECO:0007669"/>
    <property type="project" value="UniProtKB-EC"/>
</dbReference>
<dbReference type="EC" id="2.3.2.27" evidence="3"/>
<evidence type="ECO:0000256" key="3">
    <source>
        <dbReference type="ARBA" id="ARBA00012483"/>
    </source>
</evidence>
<evidence type="ECO:0000259" key="8">
    <source>
        <dbReference type="PROSITE" id="PS51698"/>
    </source>
</evidence>
<dbReference type="Proteomes" id="UP001293593">
    <property type="component" value="Unassembled WGS sequence"/>
</dbReference>
<accession>A0AAE1JH56</accession>
<feature type="domain" description="U-box" evidence="8">
    <location>
        <begin position="248"/>
        <end position="322"/>
    </location>
</feature>
<dbReference type="GO" id="GO:0007166">
    <property type="term" value="P:cell surface receptor signaling pathway"/>
    <property type="evidence" value="ECO:0007669"/>
    <property type="project" value="InterPro"/>
</dbReference>
<dbReference type="PANTHER" id="PTHR45958:SF5">
    <property type="entry name" value="RING-TYPE E3 UBIQUITIN TRANSFERASE"/>
    <property type="match status" value="1"/>
</dbReference>
<dbReference type="PROSITE" id="PS50176">
    <property type="entry name" value="ARM_REPEAT"/>
    <property type="match status" value="1"/>
</dbReference>
<dbReference type="InterPro" id="IPR045210">
    <property type="entry name" value="RING-Ubox_PUB"/>
</dbReference>
<proteinExistence type="predicted"/>
<dbReference type="SMART" id="SM00504">
    <property type="entry name" value="Ubox"/>
    <property type="match status" value="1"/>
</dbReference>
<dbReference type="InterPro" id="IPR003613">
    <property type="entry name" value="Ubox_domain"/>
</dbReference>
<name>A0AAE1JH56_9FABA</name>
<dbReference type="Gene3D" id="1.20.930.20">
    <property type="entry name" value="Adaptor protein Cbl, N-terminal domain"/>
    <property type="match status" value="1"/>
</dbReference>
<keyword evidence="7" id="KW-0175">Coiled coil</keyword>
<organism evidence="9 10">
    <name type="scientific">Acacia crassicarpa</name>
    <name type="common">northern wattle</name>
    <dbReference type="NCBI Taxonomy" id="499986"/>
    <lineage>
        <taxon>Eukaryota</taxon>
        <taxon>Viridiplantae</taxon>
        <taxon>Streptophyta</taxon>
        <taxon>Embryophyta</taxon>
        <taxon>Tracheophyta</taxon>
        <taxon>Spermatophyta</taxon>
        <taxon>Magnoliopsida</taxon>
        <taxon>eudicotyledons</taxon>
        <taxon>Gunneridae</taxon>
        <taxon>Pentapetalae</taxon>
        <taxon>rosids</taxon>
        <taxon>fabids</taxon>
        <taxon>Fabales</taxon>
        <taxon>Fabaceae</taxon>
        <taxon>Caesalpinioideae</taxon>
        <taxon>mimosoid clade</taxon>
        <taxon>Acacieae</taxon>
        <taxon>Acacia</taxon>
    </lineage>
</organism>
<keyword evidence="5" id="KW-0677">Repeat</keyword>
<evidence type="ECO:0000256" key="2">
    <source>
        <dbReference type="ARBA" id="ARBA00004906"/>
    </source>
</evidence>
<dbReference type="Pfam" id="PF04564">
    <property type="entry name" value="U-box"/>
    <property type="match status" value="1"/>
</dbReference>
<keyword evidence="10" id="KW-1185">Reference proteome</keyword>
<dbReference type="InterPro" id="IPR000225">
    <property type="entry name" value="Armadillo"/>
</dbReference>
<dbReference type="SUPFAM" id="SSF48371">
    <property type="entry name" value="ARM repeat"/>
    <property type="match status" value="1"/>
</dbReference>
<dbReference type="GO" id="GO:0016567">
    <property type="term" value="P:protein ubiquitination"/>
    <property type="evidence" value="ECO:0007669"/>
    <property type="project" value="InterPro"/>
</dbReference>
<dbReference type="InterPro" id="IPR052608">
    <property type="entry name" value="U-box_domain_protein"/>
</dbReference>
<dbReference type="EMBL" id="JAWXYG010000006">
    <property type="protein sequence ID" value="KAK4268906.1"/>
    <property type="molecule type" value="Genomic_DNA"/>
</dbReference>
<dbReference type="InterPro" id="IPR013083">
    <property type="entry name" value="Znf_RING/FYVE/PHD"/>
</dbReference>
<dbReference type="Pfam" id="PF00514">
    <property type="entry name" value="Arm"/>
    <property type="match status" value="1"/>
</dbReference>
<dbReference type="AlphaFoldDB" id="A0AAE1JH56"/>
<reference evidence="9" key="1">
    <citation type="submission" date="2023-10" db="EMBL/GenBank/DDBJ databases">
        <title>Chromosome-level genome of the transformable northern wattle, Acacia crassicarpa.</title>
        <authorList>
            <person name="Massaro I."/>
            <person name="Sinha N.R."/>
            <person name="Poethig S."/>
            <person name="Leichty A.R."/>
        </authorList>
    </citation>
    <scope>NUCLEOTIDE SEQUENCE</scope>
    <source>
        <strain evidence="9">Acra3RX</strain>
        <tissue evidence="9">Leaf</tissue>
    </source>
</reference>
<comment type="pathway">
    <text evidence="2">Protein modification; protein ubiquitination.</text>
</comment>
<dbReference type="PANTHER" id="PTHR45958">
    <property type="entry name" value="RING-TYPE E3 UBIQUITIN TRANSFERASE"/>
    <property type="match status" value="1"/>
</dbReference>
<evidence type="ECO:0000256" key="6">
    <source>
        <dbReference type="PROSITE-ProRule" id="PRU00259"/>
    </source>
</evidence>
<dbReference type="SUPFAM" id="SSF57850">
    <property type="entry name" value="RING/U-box"/>
    <property type="match status" value="1"/>
</dbReference>
<gene>
    <name evidence="9" type="ORF">QN277_022133</name>
</gene>
<feature type="repeat" description="ARM" evidence="6">
    <location>
        <begin position="531"/>
        <end position="573"/>
    </location>
</feature>
<sequence length="993" mass="110840">MTSEAISFIIETLAELVVGASEVLVKNDSFKELAAYLERIVPILKELKTKNVTNSEAFTNAIDVLNRETRNANKLTQECCKRSKVYLLVNSMSINRRLQKTIGEITRALSLLPLVTSEISSNTVEAIGKLCDDMQKAEFKTSAAEEKILEKIESGIVENSVDRSDANNLLIQIAEAVGVTTERSTLRKELEDFKIEIENCRLRKDQAEALYMDQIIALLERGDAASSPKEKELKYLSKRNSLGSQTLEPLQSFYCPLTQQVMEDPVETSSGKTFERSAIEKWFAEGNRLCPLTMTPLDTSVLRSNKVLKQSIREWKDRNTMRTIVLTKEKLQSQDDDEEVLYCLGTLQDLCEQSDLHREWLVLENYIPVLIQILGAKNHVVRNRSLAILNMLAKDSDDAKERIANIDDAVASIVHSLARREGERKLAVELLLQLSKYDLVREEIGEVQSCILLLVTMSSSDDNEAARNAKELLEILSYSDNNVLKMARANYFHHLVHRLSTGRDDVKMTMATALSEMELTNRNKASLFEAGVFGPLLHLVSHSDIQVKTVAIRAFRNLSTLKKNGLEMIRQGGVRPILDLLFQPGLISVSLKEHISALIMQLAASTISEDDKAPTLMLESDEDALKLFSLISFTRPDVQQNILQTFYALCQSPSASFIRSKLRECSVFEVLVQLCEHENLNLRASAVKLFACLVCEEASMLENINQKCAEAMLKILISSSDKEEISSALGIVHYLPKNHQITEWLLDAGALPIIYNHLQDLKDLDYQESKLIENAIGALSHFTTSTNPEWQKIAAETGVISVLVKVLECGTASTKRQAALSLAQFSKSSLGLSRPVSKPKGFWCFSAPTQISCLVHGGICTVKSSFCLVEADAVRPLARTLGESDPEASEASLEALLTLFEGERLQGGSKVLEEANVIPLIIKFLNSPSHGLQEKSLHALERFFRLSEFKRLYGASAHMPLVDLTQRGTNRVRSLAARTLAHLNVLQYQSSYF</sequence>
<dbReference type="Gene3D" id="1.25.10.10">
    <property type="entry name" value="Leucine-rich Repeat Variant"/>
    <property type="match status" value="3"/>
</dbReference>
<keyword evidence="4" id="KW-0808">Transferase</keyword>
<dbReference type="InterPro" id="IPR016024">
    <property type="entry name" value="ARM-type_fold"/>
</dbReference>
<comment type="catalytic activity">
    <reaction evidence="1">
        <text>S-ubiquitinyl-[E2 ubiquitin-conjugating enzyme]-L-cysteine + [acceptor protein]-L-lysine = [E2 ubiquitin-conjugating enzyme]-L-cysteine + N(6)-ubiquitinyl-[acceptor protein]-L-lysine.</text>
        <dbReference type="EC" id="2.3.2.27"/>
    </reaction>
</comment>
<evidence type="ECO:0000256" key="1">
    <source>
        <dbReference type="ARBA" id="ARBA00000900"/>
    </source>
</evidence>
<dbReference type="Gene3D" id="3.30.40.10">
    <property type="entry name" value="Zinc/RING finger domain, C3HC4 (zinc finger)"/>
    <property type="match status" value="1"/>
</dbReference>
<dbReference type="SMART" id="SM00185">
    <property type="entry name" value="ARM"/>
    <property type="match status" value="7"/>
</dbReference>
<protein>
    <recommendedName>
        <fullName evidence="3">RING-type E3 ubiquitin transferase</fullName>
        <ecNumber evidence="3">2.3.2.27</ecNumber>
    </recommendedName>
</protein>
<dbReference type="CDD" id="cd16664">
    <property type="entry name" value="RING-Ubox_PUB"/>
    <property type="match status" value="1"/>
</dbReference>
<comment type="caution">
    <text evidence="9">The sequence shown here is derived from an EMBL/GenBank/DDBJ whole genome shotgun (WGS) entry which is preliminary data.</text>
</comment>
<evidence type="ECO:0000256" key="4">
    <source>
        <dbReference type="ARBA" id="ARBA00022679"/>
    </source>
</evidence>
<evidence type="ECO:0000256" key="7">
    <source>
        <dbReference type="SAM" id="Coils"/>
    </source>
</evidence>
<dbReference type="InterPro" id="IPR011989">
    <property type="entry name" value="ARM-like"/>
</dbReference>
<dbReference type="InterPro" id="IPR036537">
    <property type="entry name" value="Adaptor_Cbl_N_dom_sf"/>
</dbReference>
<feature type="coiled-coil region" evidence="7">
    <location>
        <begin position="183"/>
        <end position="210"/>
    </location>
</feature>